<comment type="subunit">
    <text evidence="3 7">Homotetramer.</text>
</comment>
<dbReference type="SFLD" id="SFLDF00036">
    <property type="entry name" value="deoxy-d-mannose-octulosonate_8"/>
    <property type="match status" value="1"/>
</dbReference>
<proteinExistence type="inferred from homology"/>
<evidence type="ECO:0000256" key="7">
    <source>
        <dbReference type="PIRNR" id="PIRNR006118"/>
    </source>
</evidence>
<dbReference type="EMBL" id="JAPMOU010000001">
    <property type="protein sequence ID" value="MDE1460619.1"/>
    <property type="molecule type" value="Genomic_DNA"/>
</dbReference>
<dbReference type="InterPro" id="IPR050793">
    <property type="entry name" value="CMP-NeuNAc_synthase"/>
</dbReference>
<dbReference type="SFLD" id="SFLDG01138">
    <property type="entry name" value="C1.6.2:_Deoxy-d-mannose-octulo"/>
    <property type="match status" value="1"/>
</dbReference>
<dbReference type="EC" id="3.1.3.45" evidence="7"/>
<dbReference type="GO" id="GO:0016787">
    <property type="term" value="F:hydrolase activity"/>
    <property type="evidence" value="ECO:0007669"/>
    <property type="project" value="UniProtKB-KW"/>
</dbReference>
<dbReference type="NCBIfam" id="TIGR01670">
    <property type="entry name" value="KdsC-phosphatas"/>
    <property type="match status" value="1"/>
</dbReference>
<keyword evidence="6 7" id="KW-0460">Magnesium</keyword>
<dbReference type="SUPFAM" id="SSF56784">
    <property type="entry name" value="HAD-like"/>
    <property type="match status" value="1"/>
</dbReference>
<comment type="similarity">
    <text evidence="2 7">Belongs to the KdsC family.</text>
</comment>
<dbReference type="Pfam" id="PF00702">
    <property type="entry name" value="Hydrolase"/>
    <property type="match status" value="1"/>
</dbReference>
<dbReference type="RefSeq" id="WP_274686990.1">
    <property type="nucleotide sequence ID" value="NZ_JAPMOU010000001.1"/>
</dbReference>
<keyword evidence="7" id="KW-0448">Lipopolysaccharide biosynthesis</keyword>
<evidence type="ECO:0000256" key="6">
    <source>
        <dbReference type="ARBA" id="ARBA00022842"/>
    </source>
</evidence>
<dbReference type="InterPro" id="IPR023214">
    <property type="entry name" value="HAD_sf"/>
</dbReference>
<dbReference type="SFLD" id="SFLDG01136">
    <property type="entry name" value="C1.6:_Phosphoserine_Phosphatas"/>
    <property type="match status" value="1"/>
</dbReference>
<comment type="cofactor">
    <cofactor evidence="1 7">
        <name>Mg(2+)</name>
        <dbReference type="ChEBI" id="CHEBI:18420"/>
    </cofactor>
</comment>
<evidence type="ECO:0000313" key="8">
    <source>
        <dbReference type="EMBL" id="MDE1460619.1"/>
    </source>
</evidence>
<sequence>MNLDPQLIVKAQAIKLLGLDVDGVMTDGRLYFTADGQEFKTFNILDGHGIKMLQSTGVKVAIITGRETTVVAKRAKDLGIELLLQGREDKQVALNEIRQQLKLDWQEIAYVGDDLPDLPAIQQVGLGLTVPNGYWLVKKHADGVTQTPGGAGAVREVCDFIMSAQNTLQPALTPYIQASE</sequence>
<evidence type="ECO:0000256" key="5">
    <source>
        <dbReference type="ARBA" id="ARBA00022801"/>
    </source>
</evidence>
<evidence type="ECO:0000256" key="4">
    <source>
        <dbReference type="ARBA" id="ARBA00022723"/>
    </source>
</evidence>
<accession>A0ABT5U605</accession>
<evidence type="ECO:0000256" key="2">
    <source>
        <dbReference type="ARBA" id="ARBA00005893"/>
    </source>
</evidence>
<dbReference type="Gene3D" id="3.40.50.1000">
    <property type="entry name" value="HAD superfamily/HAD-like"/>
    <property type="match status" value="1"/>
</dbReference>
<dbReference type="PIRSF" id="PIRSF006118">
    <property type="entry name" value="KDO8-P_Ptase"/>
    <property type="match status" value="1"/>
</dbReference>
<dbReference type="InterPro" id="IPR006549">
    <property type="entry name" value="HAD-SF_hydro_IIIA"/>
</dbReference>
<name>A0ABT5U605_9GAMM</name>
<protein>
    <recommendedName>
        <fullName evidence="7">3-deoxy-D-manno-octulosonate 8-phosphate phosphatase KdsC</fullName>
        <ecNumber evidence="7">3.1.3.45</ecNumber>
    </recommendedName>
    <alternativeName>
        <fullName evidence="7">KDO 8-P phosphatase</fullName>
    </alternativeName>
</protein>
<dbReference type="NCBIfam" id="TIGR01662">
    <property type="entry name" value="HAD-SF-IIIA"/>
    <property type="match status" value="1"/>
</dbReference>
<comment type="caution">
    <text evidence="8">The sequence shown here is derived from an EMBL/GenBank/DDBJ whole genome shotgun (WGS) entry which is preliminary data.</text>
</comment>
<keyword evidence="4 7" id="KW-0479">Metal-binding</keyword>
<gene>
    <name evidence="8" type="ORF">ORQ98_01440</name>
</gene>
<dbReference type="Proteomes" id="UP001528823">
    <property type="component" value="Unassembled WGS sequence"/>
</dbReference>
<evidence type="ECO:0000256" key="1">
    <source>
        <dbReference type="ARBA" id="ARBA00001946"/>
    </source>
</evidence>
<evidence type="ECO:0000313" key="9">
    <source>
        <dbReference type="Proteomes" id="UP001528823"/>
    </source>
</evidence>
<dbReference type="PANTHER" id="PTHR21485:SF3">
    <property type="entry name" value="N-ACYLNEURAMINATE CYTIDYLYLTRANSFERASE"/>
    <property type="match status" value="1"/>
</dbReference>
<reference evidence="8 9" key="1">
    <citation type="submission" date="2022-11" db="EMBL/GenBank/DDBJ databases">
        <title>Spartinivicinus poritis sp. nov., isolated from scleractinian coral Porites lutea.</title>
        <authorList>
            <person name="Zhang G."/>
            <person name="Cai L."/>
            <person name="Wei Q."/>
        </authorList>
    </citation>
    <scope>NUCLEOTIDE SEQUENCE [LARGE SCALE GENOMIC DNA]</scope>
    <source>
        <strain evidence="8 9">A2-2</strain>
    </source>
</reference>
<organism evidence="8 9">
    <name type="scientific">Spartinivicinus poritis</name>
    <dbReference type="NCBI Taxonomy" id="2994640"/>
    <lineage>
        <taxon>Bacteria</taxon>
        <taxon>Pseudomonadati</taxon>
        <taxon>Pseudomonadota</taxon>
        <taxon>Gammaproteobacteria</taxon>
        <taxon>Oceanospirillales</taxon>
        <taxon>Zooshikellaceae</taxon>
        <taxon>Spartinivicinus</taxon>
    </lineage>
</organism>
<dbReference type="CDD" id="cd01630">
    <property type="entry name" value="HAD_KDO-like"/>
    <property type="match status" value="1"/>
</dbReference>
<dbReference type="SFLD" id="SFLDS00003">
    <property type="entry name" value="Haloacid_Dehalogenase"/>
    <property type="match status" value="1"/>
</dbReference>
<comment type="function">
    <text evidence="7">Catalyzes the hydrolysis of 3-deoxy-D-manno-octulosonate 8-phosphate (KDO 8-P) to 3-deoxy-D-manno-octulosonate (KDO) and inorganic phosphate.</text>
</comment>
<dbReference type="PANTHER" id="PTHR21485">
    <property type="entry name" value="HAD SUPERFAMILY MEMBERS CMAS AND KDSC"/>
    <property type="match status" value="1"/>
</dbReference>
<evidence type="ECO:0000256" key="3">
    <source>
        <dbReference type="ARBA" id="ARBA00011881"/>
    </source>
</evidence>
<keyword evidence="5 7" id="KW-0378">Hydrolase</keyword>
<dbReference type="InterPro" id="IPR010023">
    <property type="entry name" value="KdsC_fam"/>
</dbReference>
<keyword evidence="9" id="KW-1185">Reference proteome</keyword>
<dbReference type="InterPro" id="IPR036412">
    <property type="entry name" value="HAD-like_sf"/>
</dbReference>
<comment type="catalytic activity">
    <reaction evidence="7">
        <text>3-deoxy-alpha-D-manno-2-octulosonate-8-phosphate + H2O = 3-deoxy-alpha-D-manno-oct-2-ulosonate + phosphate</text>
        <dbReference type="Rhea" id="RHEA:11500"/>
        <dbReference type="ChEBI" id="CHEBI:15377"/>
        <dbReference type="ChEBI" id="CHEBI:43474"/>
        <dbReference type="ChEBI" id="CHEBI:85985"/>
        <dbReference type="ChEBI" id="CHEBI:85986"/>
        <dbReference type="EC" id="3.1.3.45"/>
    </reaction>
</comment>